<dbReference type="GO" id="GO:0022857">
    <property type="term" value="F:transmembrane transporter activity"/>
    <property type="evidence" value="ECO:0007669"/>
    <property type="project" value="InterPro"/>
</dbReference>
<evidence type="ECO:0000256" key="6">
    <source>
        <dbReference type="SAM" id="Phobius"/>
    </source>
</evidence>
<feature type="transmembrane region" description="Helical" evidence="6">
    <location>
        <begin position="312"/>
        <end position="335"/>
    </location>
</feature>
<keyword evidence="5 6" id="KW-0472">Membrane</keyword>
<dbReference type="GO" id="GO:0016020">
    <property type="term" value="C:membrane"/>
    <property type="evidence" value="ECO:0007669"/>
    <property type="project" value="UniProtKB-SubCell"/>
</dbReference>
<feature type="transmembrane region" description="Helical" evidence="6">
    <location>
        <begin position="230"/>
        <end position="246"/>
    </location>
</feature>
<sequence>MAVTVRIVTKTIYVRKFELDDLLIIASTILAIAQSTAVWFSTSEGFAQSLDTLNDSQIQALSKIIDCRATTPSTCAMFGSRGIALGYLSRVLGTLTLFLSGFQNGGSAGVVYGYLLVWVGTLSVFATLSELVSMAPTSGGQYHWVSMLAPSSCAKFLSYMTSWITVGGWQATVASGGYLTGTLIQGLIALTVPEYKPKSWHRTLLFWAVIFFAIFINTVVSNLLPKFEGLILILHLLGFFAILRLDPMSEEIHNPSVVVPRSIMLSVILNGLMGFAMVIAVLFCLGDINTALSTNTGYPFMEIFLQATHSVAGSAVMAAIVTSLALFATVGILASTSRMFWSFARDRGLPGWQTLQKVGSRRSVPIWSIAVTTTISCLLALINIGSATAFNDIVSLSVVGLFTRYKIYFSVYGRSGKRPQRTLGMGPLVWGPWSLRGIFGIANNAFTCVYLTVILFFGFWPPVTPVKAATMNYSSLMLGAVLLLSVGYYVLHARKEYQGPLFETDGPILDSAT</sequence>
<evidence type="ECO:0000313" key="8">
    <source>
        <dbReference type="Proteomes" id="UP000315522"/>
    </source>
</evidence>
<feature type="transmembrane region" description="Helical" evidence="6">
    <location>
        <begin position="267"/>
        <end position="292"/>
    </location>
</feature>
<protein>
    <submittedName>
        <fullName evidence="7">Choline transport protein</fullName>
    </submittedName>
</protein>
<evidence type="ECO:0000256" key="4">
    <source>
        <dbReference type="ARBA" id="ARBA00022989"/>
    </source>
</evidence>
<proteinExistence type="predicted"/>
<keyword evidence="8" id="KW-1185">Reference proteome</keyword>
<feature type="transmembrane region" description="Helical" evidence="6">
    <location>
        <begin position="172"/>
        <end position="192"/>
    </location>
</feature>
<organism evidence="7 8">
    <name type="scientific">Lachnellula willkommii</name>
    <dbReference type="NCBI Taxonomy" id="215461"/>
    <lineage>
        <taxon>Eukaryota</taxon>
        <taxon>Fungi</taxon>
        <taxon>Dikarya</taxon>
        <taxon>Ascomycota</taxon>
        <taxon>Pezizomycotina</taxon>
        <taxon>Leotiomycetes</taxon>
        <taxon>Helotiales</taxon>
        <taxon>Lachnaceae</taxon>
        <taxon>Lachnellula</taxon>
    </lineage>
</organism>
<evidence type="ECO:0000256" key="5">
    <source>
        <dbReference type="ARBA" id="ARBA00023136"/>
    </source>
</evidence>
<comment type="caution">
    <text evidence="7">The sequence shown here is derived from an EMBL/GenBank/DDBJ whole genome shotgun (WGS) entry which is preliminary data.</text>
</comment>
<accession>A0A559MBF0</accession>
<dbReference type="Proteomes" id="UP000315522">
    <property type="component" value="Unassembled WGS sequence"/>
</dbReference>
<dbReference type="PANTHER" id="PTHR45649:SF1">
    <property type="entry name" value="TRANSPORTER, PUTATIVE (EUROFUNG)-RELATED"/>
    <property type="match status" value="1"/>
</dbReference>
<dbReference type="AlphaFoldDB" id="A0A559MBF0"/>
<reference evidence="7 8" key="1">
    <citation type="submission" date="2018-05" db="EMBL/GenBank/DDBJ databases">
        <title>Genome sequencing and assembly of the regulated plant pathogen Lachnellula willkommii and related sister species for the development of diagnostic species identification markers.</title>
        <authorList>
            <person name="Giroux E."/>
            <person name="Bilodeau G."/>
        </authorList>
    </citation>
    <scope>NUCLEOTIDE SEQUENCE [LARGE SCALE GENOMIC DNA]</scope>
    <source>
        <strain evidence="7 8">CBS 172.35</strain>
    </source>
</reference>
<evidence type="ECO:0000313" key="7">
    <source>
        <dbReference type="EMBL" id="TVY90274.1"/>
    </source>
</evidence>
<feature type="transmembrane region" description="Helical" evidence="6">
    <location>
        <begin position="111"/>
        <end position="132"/>
    </location>
</feature>
<feature type="transmembrane region" description="Helical" evidence="6">
    <location>
        <begin position="366"/>
        <end position="387"/>
    </location>
</feature>
<name>A0A559MBF0_9HELO</name>
<evidence type="ECO:0000256" key="3">
    <source>
        <dbReference type="ARBA" id="ARBA00022692"/>
    </source>
</evidence>
<feature type="transmembrane region" description="Helical" evidence="6">
    <location>
        <begin position="472"/>
        <end position="491"/>
    </location>
</feature>
<comment type="subcellular location">
    <subcellularLocation>
        <location evidence="1">Membrane</location>
        <topology evidence="1">Multi-pass membrane protein</topology>
    </subcellularLocation>
</comment>
<feature type="transmembrane region" description="Helical" evidence="6">
    <location>
        <begin position="87"/>
        <end position="105"/>
    </location>
</feature>
<evidence type="ECO:0000256" key="2">
    <source>
        <dbReference type="ARBA" id="ARBA00022448"/>
    </source>
</evidence>
<feature type="transmembrane region" description="Helical" evidence="6">
    <location>
        <begin position="204"/>
        <end position="224"/>
    </location>
</feature>
<dbReference type="InterPro" id="IPR002293">
    <property type="entry name" value="AA/rel_permease1"/>
</dbReference>
<dbReference type="Pfam" id="PF13520">
    <property type="entry name" value="AA_permease_2"/>
    <property type="match status" value="2"/>
</dbReference>
<keyword evidence="3 6" id="KW-0812">Transmembrane</keyword>
<dbReference type="PANTHER" id="PTHR45649">
    <property type="entry name" value="AMINO-ACID PERMEASE BAT1"/>
    <property type="match status" value="1"/>
</dbReference>
<feature type="transmembrane region" description="Helical" evidence="6">
    <location>
        <begin position="393"/>
        <end position="412"/>
    </location>
</feature>
<evidence type="ECO:0000256" key="1">
    <source>
        <dbReference type="ARBA" id="ARBA00004141"/>
    </source>
</evidence>
<gene>
    <name evidence="7" type="primary">HNM1_4</name>
    <name evidence="7" type="ORF">LAWI1_G004737</name>
</gene>
<feature type="transmembrane region" description="Helical" evidence="6">
    <location>
        <begin position="433"/>
        <end position="460"/>
    </location>
</feature>
<keyword evidence="4 6" id="KW-1133">Transmembrane helix</keyword>
<keyword evidence="2" id="KW-0813">Transport</keyword>
<dbReference type="Gene3D" id="1.20.1740.10">
    <property type="entry name" value="Amino acid/polyamine transporter I"/>
    <property type="match status" value="2"/>
</dbReference>
<dbReference type="EMBL" id="QGML01000923">
    <property type="protein sequence ID" value="TVY90274.1"/>
    <property type="molecule type" value="Genomic_DNA"/>
</dbReference>